<evidence type="ECO:0000313" key="2">
    <source>
        <dbReference type="Proteomes" id="UP000299102"/>
    </source>
</evidence>
<dbReference type="Proteomes" id="UP000299102">
    <property type="component" value="Unassembled WGS sequence"/>
</dbReference>
<keyword evidence="2" id="KW-1185">Reference proteome</keyword>
<reference evidence="1 2" key="1">
    <citation type="journal article" date="2019" name="Commun. Biol.">
        <title>The bagworm genome reveals a unique fibroin gene that provides high tensile strength.</title>
        <authorList>
            <person name="Kono N."/>
            <person name="Nakamura H."/>
            <person name="Ohtoshi R."/>
            <person name="Tomita M."/>
            <person name="Numata K."/>
            <person name="Arakawa K."/>
        </authorList>
    </citation>
    <scope>NUCLEOTIDE SEQUENCE [LARGE SCALE GENOMIC DNA]</scope>
</reference>
<protein>
    <submittedName>
        <fullName evidence="1">Uncharacterized protein</fullName>
    </submittedName>
</protein>
<accession>A0A4C2AAL4</accession>
<dbReference type="AlphaFoldDB" id="A0A4C2AAL4"/>
<proteinExistence type="predicted"/>
<dbReference type="EMBL" id="BGZK01002876">
    <property type="protein sequence ID" value="GBP97130.1"/>
    <property type="molecule type" value="Genomic_DNA"/>
</dbReference>
<evidence type="ECO:0000313" key="1">
    <source>
        <dbReference type="EMBL" id="GBP97130.1"/>
    </source>
</evidence>
<dbReference type="OrthoDB" id="7326421at2759"/>
<gene>
    <name evidence="1" type="ORF">EVAR_93022_1</name>
</gene>
<comment type="caution">
    <text evidence="1">The sequence shown here is derived from an EMBL/GenBank/DDBJ whole genome shotgun (WGS) entry which is preliminary data.</text>
</comment>
<name>A0A4C2AAL4_EUMVA</name>
<sequence length="154" mass="17299">MELEGGHRNSVIKRRNPIEFGLVLMMPKNIAVSGACTPLPPDRIPHPAPHPTPPTKCTPTTTYFAATRRAKTRPRPELNTWKIHETKGKRLPRHELLGSNPVPPGFKAALLTHRTAAALGYVTLTQKQDEHIRDHSSEHRMLFMKTIHTAKCAR</sequence>
<organism evidence="1 2">
    <name type="scientific">Eumeta variegata</name>
    <name type="common">Bagworm moth</name>
    <name type="synonym">Eumeta japonica</name>
    <dbReference type="NCBI Taxonomy" id="151549"/>
    <lineage>
        <taxon>Eukaryota</taxon>
        <taxon>Metazoa</taxon>
        <taxon>Ecdysozoa</taxon>
        <taxon>Arthropoda</taxon>
        <taxon>Hexapoda</taxon>
        <taxon>Insecta</taxon>
        <taxon>Pterygota</taxon>
        <taxon>Neoptera</taxon>
        <taxon>Endopterygota</taxon>
        <taxon>Lepidoptera</taxon>
        <taxon>Glossata</taxon>
        <taxon>Ditrysia</taxon>
        <taxon>Tineoidea</taxon>
        <taxon>Psychidae</taxon>
        <taxon>Oiketicinae</taxon>
        <taxon>Eumeta</taxon>
    </lineage>
</organism>